<dbReference type="CDD" id="cd14692">
    <property type="entry name" value="bZIP_ATF4"/>
    <property type="match status" value="1"/>
</dbReference>
<dbReference type="PANTHER" id="PTHR13044:SF14">
    <property type="entry name" value="CRYPTOCEPHAL, ISOFORM A"/>
    <property type="match status" value="1"/>
</dbReference>
<dbReference type="SUPFAM" id="SSF57959">
    <property type="entry name" value="Leucine zipper domain"/>
    <property type="match status" value="1"/>
</dbReference>
<dbReference type="InterPro" id="IPR046347">
    <property type="entry name" value="bZIP_sf"/>
</dbReference>
<evidence type="ECO:0000313" key="10">
    <source>
        <dbReference type="Proteomes" id="UP000694865"/>
    </source>
</evidence>
<dbReference type="SMART" id="SM00338">
    <property type="entry name" value="BRLZ"/>
    <property type="match status" value="1"/>
</dbReference>
<evidence type="ECO:0000256" key="2">
    <source>
        <dbReference type="ARBA" id="ARBA00007163"/>
    </source>
</evidence>
<name>A0ABM0M0X5_SACKO</name>
<evidence type="ECO:0000256" key="7">
    <source>
        <dbReference type="SAM" id="Coils"/>
    </source>
</evidence>
<sequence>MLSLGYDEDSPFNSLFGELEGGLLQETGVKGTPYPQDGICGGDLLQELDELAESPLADWLTEKVDFGSLEFQDDGSLIPDSEFNSQLAEMPPVLVNSEVDELQELAVSPADLELLNSLVVNSEVQEEVISDSPKRSKSKLKTASGTKYGKFTDRKSRKRDQNKAAATRYREKKKAEADGIHTEEERLVAKNTSLKEQVDSLTREIQYMKELMVDVYKAKGMI</sequence>
<feature type="region of interest" description="Disordered" evidence="8">
    <location>
        <begin position="130"/>
        <end position="180"/>
    </location>
</feature>
<dbReference type="PANTHER" id="PTHR13044">
    <property type="entry name" value="ACTIVATING TRANSCRIPTION FACTOR ATF 4/5"/>
    <property type="match status" value="1"/>
</dbReference>
<keyword evidence="6" id="KW-0539">Nucleus</keyword>
<dbReference type="PROSITE" id="PS50217">
    <property type="entry name" value="BZIP"/>
    <property type="match status" value="1"/>
</dbReference>
<keyword evidence="10" id="KW-1185">Reference proteome</keyword>
<evidence type="ECO:0000256" key="3">
    <source>
        <dbReference type="ARBA" id="ARBA00023015"/>
    </source>
</evidence>
<reference evidence="11" key="1">
    <citation type="submission" date="2025-08" db="UniProtKB">
        <authorList>
            <consortium name="RefSeq"/>
        </authorList>
    </citation>
    <scope>IDENTIFICATION</scope>
    <source>
        <tissue evidence="11">Testes</tissue>
    </source>
</reference>
<feature type="coiled-coil region" evidence="7">
    <location>
        <begin position="184"/>
        <end position="211"/>
    </location>
</feature>
<evidence type="ECO:0000256" key="1">
    <source>
        <dbReference type="ARBA" id="ARBA00004123"/>
    </source>
</evidence>
<proteinExistence type="inferred from homology"/>
<dbReference type="Gene3D" id="1.20.5.170">
    <property type="match status" value="1"/>
</dbReference>
<dbReference type="Proteomes" id="UP000694865">
    <property type="component" value="Unplaced"/>
</dbReference>
<keyword evidence="3" id="KW-0805">Transcription regulation</keyword>
<organism evidence="10 11">
    <name type="scientific">Saccoglossus kowalevskii</name>
    <name type="common">Acorn worm</name>
    <dbReference type="NCBI Taxonomy" id="10224"/>
    <lineage>
        <taxon>Eukaryota</taxon>
        <taxon>Metazoa</taxon>
        <taxon>Hemichordata</taxon>
        <taxon>Enteropneusta</taxon>
        <taxon>Harrimaniidae</taxon>
        <taxon>Saccoglossus</taxon>
    </lineage>
</organism>
<evidence type="ECO:0000313" key="11">
    <source>
        <dbReference type="RefSeq" id="XP_006813666.1"/>
    </source>
</evidence>
<evidence type="ECO:0000256" key="4">
    <source>
        <dbReference type="ARBA" id="ARBA00023125"/>
    </source>
</evidence>
<accession>A0ABM0M0X5</accession>
<comment type="similarity">
    <text evidence="2">Belongs to the bZIP family.</text>
</comment>
<feature type="domain" description="BZIP" evidence="9">
    <location>
        <begin position="152"/>
        <end position="215"/>
    </location>
</feature>
<keyword evidence="4" id="KW-0238">DNA-binding</keyword>
<evidence type="ECO:0000256" key="5">
    <source>
        <dbReference type="ARBA" id="ARBA00023163"/>
    </source>
</evidence>
<dbReference type="Pfam" id="PF00170">
    <property type="entry name" value="bZIP_1"/>
    <property type="match status" value="1"/>
</dbReference>
<evidence type="ECO:0000256" key="8">
    <source>
        <dbReference type="SAM" id="MobiDB-lite"/>
    </source>
</evidence>
<gene>
    <name evidence="11" type="primary">LOC102805370</name>
</gene>
<dbReference type="PROSITE" id="PS00036">
    <property type="entry name" value="BZIP_BASIC"/>
    <property type="match status" value="1"/>
</dbReference>
<feature type="compositionally biased region" description="Basic and acidic residues" evidence="8">
    <location>
        <begin position="150"/>
        <end position="162"/>
    </location>
</feature>
<dbReference type="InterPro" id="IPR004827">
    <property type="entry name" value="bZIP"/>
</dbReference>
<dbReference type="RefSeq" id="XP_006813666.1">
    <property type="nucleotide sequence ID" value="XM_006813603.1"/>
</dbReference>
<evidence type="ECO:0000256" key="6">
    <source>
        <dbReference type="ARBA" id="ARBA00023242"/>
    </source>
</evidence>
<dbReference type="GeneID" id="102805370"/>
<keyword evidence="7" id="KW-0175">Coiled coil</keyword>
<keyword evidence="5" id="KW-0804">Transcription</keyword>
<comment type="subcellular location">
    <subcellularLocation>
        <location evidence="1">Nucleus</location>
    </subcellularLocation>
</comment>
<evidence type="ECO:0000259" key="9">
    <source>
        <dbReference type="PROSITE" id="PS50217"/>
    </source>
</evidence>
<protein>
    <submittedName>
        <fullName evidence="11">Cyclic AMP-dependent transcription factor ATF-5-like</fullName>
    </submittedName>
</protein>